<evidence type="ECO:0000256" key="5">
    <source>
        <dbReference type="ARBA" id="ARBA00022989"/>
    </source>
</evidence>
<keyword evidence="6 7" id="KW-0472">Membrane</keyword>
<dbReference type="PROSITE" id="PS50929">
    <property type="entry name" value="ABC_TM1F"/>
    <property type="match status" value="1"/>
</dbReference>
<evidence type="ECO:0000259" key="8">
    <source>
        <dbReference type="PROSITE" id="PS50929"/>
    </source>
</evidence>
<dbReference type="Pfam" id="PF00664">
    <property type="entry name" value="ABC_membrane"/>
    <property type="match status" value="1"/>
</dbReference>
<keyword evidence="1" id="KW-0813">Transport</keyword>
<evidence type="ECO:0000256" key="2">
    <source>
        <dbReference type="ARBA" id="ARBA00022692"/>
    </source>
</evidence>
<feature type="transmembrane region" description="Helical" evidence="7">
    <location>
        <begin position="203"/>
        <end position="220"/>
    </location>
</feature>
<gene>
    <name evidence="9" type="primary">ABCC4_0</name>
    <name evidence="9" type="ORF">CFP56_014051</name>
</gene>
<dbReference type="Gene3D" id="1.20.1560.10">
    <property type="entry name" value="ABC transporter type 1, transmembrane domain"/>
    <property type="match status" value="1"/>
</dbReference>
<evidence type="ECO:0000256" key="6">
    <source>
        <dbReference type="ARBA" id="ARBA00023136"/>
    </source>
</evidence>
<comment type="caution">
    <text evidence="9">The sequence shown here is derived from an EMBL/GenBank/DDBJ whole genome shotgun (WGS) entry which is preliminary data.</text>
</comment>
<evidence type="ECO:0000256" key="4">
    <source>
        <dbReference type="ARBA" id="ARBA00022840"/>
    </source>
</evidence>
<dbReference type="GO" id="GO:0140359">
    <property type="term" value="F:ABC-type transporter activity"/>
    <property type="evidence" value="ECO:0007669"/>
    <property type="project" value="InterPro"/>
</dbReference>
<dbReference type="EMBL" id="PKMF04000222">
    <property type="protein sequence ID" value="KAK7842365.1"/>
    <property type="molecule type" value="Genomic_DNA"/>
</dbReference>
<dbReference type="InterPro" id="IPR011527">
    <property type="entry name" value="ABC1_TM_dom"/>
</dbReference>
<feature type="transmembrane region" description="Helical" evidence="7">
    <location>
        <begin position="164"/>
        <end position="183"/>
    </location>
</feature>
<keyword evidence="3" id="KW-0547">Nucleotide-binding</keyword>
<keyword evidence="4" id="KW-0067">ATP-binding</keyword>
<dbReference type="InterPro" id="IPR036640">
    <property type="entry name" value="ABC1_TM_sf"/>
</dbReference>
<dbReference type="GO" id="GO:0016020">
    <property type="term" value="C:membrane"/>
    <property type="evidence" value="ECO:0007669"/>
    <property type="project" value="InterPro"/>
</dbReference>
<accession>A0AAW0KTT9</accession>
<evidence type="ECO:0000313" key="9">
    <source>
        <dbReference type="EMBL" id="KAK7842365.1"/>
    </source>
</evidence>
<evidence type="ECO:0000256" key="3">
    <source>
        <dbReference type="ARBA" id="ARBA00022741"/>
    </source>
</evidence>
<feature type="domain" description="ABC transmembrane type-1" evidence="8">
    <location>
        <begin position="330"/>
        <end position="498"/>
    </location>
</feature>
<evidence type="ECO:0000256" key="1">
    <source>
        <dbReference type="ARBA" id="ARBA00022448"/>
    </source>
</evidence>
<dbReference type="SUPFAM" id="SSF90123">
    <property type="entry name" value="ABC transporter transmembrane region"/>
    <property type="match status" value="1"/>
</dbReference>
<name>A0AAW0KTT9_QUESU</name>
<dbReference type="GO" id="GO:0005524">
    <property type="term" value="F:ATP binding"/>
    <property type="evidence" value="ECO:0007669"/>
    <property type="project" value="UniProtKB-KW"/>
</dbReference>
<dbReference type="PANTHER" id="PTHR24223">
    <property type="entry name" value="ATP-BINDING CASSETTE SUB-FAMILY C"/>
    <property type="match status" value="1"/>
</dbReference>
<feature type="transmembrane region" description="Helical" evidence="7">
    <location>
        <begin position="99"/>
        <end position="120"/>
    </location>
</feature>
<dbReference type="PANTHER" id="PTHR24223:SF362">
    <property type="entry name" value="ABC TRANSPORTER C FAMILY MEMBER 4"/>
    <property type="match status" value="1"/>
</dbReference>
<sequence length="498" mass="55672">MSSATRFTSLSCSSSIVGSLDDSSPVLVFVQWLTFIFLSPCPQRVLFSSIDFMFLLTLMVVSIQKLYSRFSSNGDSSSSISKPLLGSESHCRITLWYKLSILFTTLLAILDTVLFILSFTQSVRSPLKPIEIMFRLAQAVTHVAIIILLAHVKKVEAIMHPMFLRIYWMANFFLTCLVAVSAITRFISIYKGNLDPILRMDDIFSLVSLPLSTFLFIVTLRGSSGISVIRPSESGVNSGTHLYESISTSSNVSGYASSSLFSRGAWLWMNPLLNKGYQSPLKIDEVPSLPSDLRAERMSELFEMNWPKPEENSNHPVRTTLLRCFWKGIAFTGFLSIVRLAVMYIGPVLIQSFVDFTSGKRSSPYEGYYLVLILLIAKTVEVLSSHQFNFQSQKLGMLIRSSLITSLYKKGLRLSCSSRQAHGVGQIVNYMAVDAQQSSDMMMQLHAIWLMPLQLGVALALLYGYLGVCMIAALIGVVVVLAFVLMRTRKNNIFQYNV</sequence>
<dbReference type="AlphaFoldDB" id="A0AAW0KTT9"/>
<reference evidence="9 10" key="1">
    <citation type="journal article" date="2018" name="Sci. Data">
        <title>The draft genome sequence of cork oak.</title>
        <authorList>
            <person name="Ramos A.M."/>
            <person name="Usie A."/>
            <person name="Barbosa P."/>
            <person name="Barros P.M."/>
            <person name="Capote T."/>
            <person name="Chaves I."/>
            <person name="Simoes F."/>
            <person name="Abreu I."/>
            <person name="Carrasquinho I."/>
            <person name="Faro C."/>
            <person name="Guimaraes J.B."/>
            <person name="Mendonca D."/>
            <person name="Nobrega F."/>
            <person name="Rodrigues L."/>
            <person name="Saibo N.J.M."/>
            <person name="Varela M.C."/>
            <person name="Egas C."/>
            <person name="Matos J."/>
            <person name="Miguel C.M."/>
            <person name="Oliveira M.M."/>
            <person name="Ricardo C.P."/>
            <person name="Goncalves S."/>
        </authorList>
    </citation>
    <scope>NUCLEOTIDE SEQUENCE [LARGE SCALE GENOMIC DNA]</scope>
    <source>
        <strain evidence="10">cv. HL8</strain>
    </source>
</reference>
<feature type="transmembrane region" description="Helical" evidence="7">
    <location>
        <begin position="132"/>
        <end position="152"/>
    </location>
</feature>
<keyword evidence="2 7" id="KW-0812">Transmembrane</keyword>
<organism evidence="9 10">
    <name type="scientific">Quercus suber</name>
    <name type="common">Cork oak</name>
    <dbReference type="NCBI Taxonomy" id="58331"/>
    <lineage>
        <taxon>Eukaryota</taxon>
        <taxon>Viridiplantae</taxon>
        <taxon>Streptophyta</taxon>
        <taxon>Embryophyta</taxon>
        <taxon>Tracheophyta</taxon>
        <taxon>Spermatophyta</taxon>
        <taxon>Magnoliopsida</taxon>
        <taxon>eudicotyledons</taxon>
        <taxon>Gunneridae</taxon>
        <taxon>Pentapetalae</taxon>
        <taxon>rosids</taxon>
        <taxon>fabids</taxon>
        <taxon>Fagales</taxon>
        <taxon>Fagaceae</taxon>
        <taxon>Quercus</taxon>
    </lineage>
</organism>
<dbReference type="Proteomes" id="UP000237347">
    <property type="component" value="Unassembled WGS sequence"/>
</dbReference>
<dbReference type="InterPro" id="IPR050173">
    <property type="entry name" value="ABC_transporter_C-like"/>
</dbReference>
<keyword evidence="10" id="KW-1185">Reference proteome</keyword>
<feature type="transmembrane region" description="Helical" evidence="7">
    <location>
        <begin position="471"/>
        <end position="488"/>
    </location>
</feature>
<keyword evidence="5 7" id="KW-1133">Transmembrane helix</keyword>
<protein>
    <submittedName>
        <fullName evidence="9">Abc transporter c family member 4</fullName>
    </submittedName>
</protein>
<feature type="transmembrane region" description="Helical" evidence="7">
    <location>
        <begin position="328"/>
        <end position="347"/>
    </location>
</feature>
<evidence type="ECO:0000256" key="7">
    <source>
        <dbReference type="SAM" id="Phobius"/>
    </source>
</evidence>
<evidence type="ECO:0000313" key="10">
    <source>
        <dbReference type="Proteomes" id="UP000237347"/>
    </source>
</evidence>
<proteinExistence type="predicted"/>